<dbReference type="Proteomes" id="UP000596742">
    <property type="component" value="Unassembled WGS sequence"/>
</dbReference>
<sequence length="93" mass="10105">MDGGIPEDDRGMAITKCEDHSNCGYLVSKLGDDQHDIDICPVSCGRCIPTTTIPSQCTYTSYDCDYSNRTFSICQDSDAVKIAGCKKTCDFCG</sequence>
<dbReference type="OrthoDB" id="6108976at2759"/>
<reference evidence="1" key="1">
    <citation type="submission" date="2018-11" db="EMBL/GenBank/DDBJ databases">
        <authorList>
            <person name="Alioto T."/>
            <person name="Alioto T."/>
        </authorList>
    </citation>
    <scope>NUCLEOTIDE SEQUENCE</scope>
</reference>
<protein>
    <recommendedName>
        <fullName evidence="3">ShKT domain-containing protein</fullName>
    </recommendedName>
</protein>
<evidence type="ECO:0000313" key="2">
    <source>
        <dbReference type="Proteomes" id="UP000596742"/>
    </source>
</evidence>
<gene>
    <name evidence="1" type="ORF">MGAL_10B022598</name>
</gene>
<proteinExistence type="predicted"/>
<organism evidence="1 2">
    <name type="scientific">Mytilus galloprovincialis</name>
    <name type="common">Mediterranean mussel</name>
    <dbReference type="NCBI Taxonomy" id="29158"/>
    <lineage>
        <taxon>Eukaryota</taxon>
        <taxon>Metazoa</taxon>
        <taxon>Spiralia</taxon>
        <taxon>Lophotrochozoa</taxon>
        <taxon>Mollusca</taxon>
        <taxon>Bivalvia</taxon>
        <taxon>Autobranchia</taxon>
        <taxon>Pteriomorphia</taxon>
        <taxon>Mytilida</taxon>
        <taxon>Mytiloidea</taxon>
        <taxon>Mytilidae</taxon>
        <taxon>Mytilinae</taxon>
        <taxon>Mytilus</taxon>
    </lineage>
</organism>
<accession>A0A8B6GHG2</accession>
<dbReference type="EMBL" id="UYJE01008450">
    <property type="protein sequence ID" value="VDI63935.1"/>
    <property type="molecule type" value="Genomic_DNA"/>
</dbReference>
<dbReference type="AlphaFoldDB" id="A0A8B6GHG2"/>
<comment type="caution">
    <text evidence="1">The sequence shown here is derived from an EMBL/GenBank/DDBJ whole genome shotgun (WGS) entry which is preliminary data.</text>
</comment>
<keyword evidence="2" id="KW-1185">Reference proteome</keyword>
<name>A0A8B6GHG2_MYTGA</name>
<evidence type="ECO:0000313" key="1">
    <source>
        <dbReference type="EMBL" id="VDI63935.1"/>
    </source>
</evidence>
<evidence type="ECO:0008006" key="3">
    <source>
        <dbReference type="Google" id="ProtNLM"/>
    </source>
</evidence>